<feature type="transmembrane region" description="Helical" evidence="1">
    <location>
        <begin position="7"/>
        <end position="25"/>
    </location>
</feature>
<dbReference type="InterPro" id="IPR024294">
    <property type="entry name" value="DUF3810"/>
</dbReference>
<gene>
    <name evidence="2" type="ORF">SAMN05216480_103187</name>
</gene>
<keyword evidence="1" id="KW-1133">Transmembrane helix</keyword>
<proteinExistence type="predicted"/>
<organism evidence="2 3">
    <name type="scientific">Pustulibacterium marinum</name>
    <dbReference type="NCBI Taxonomy" id="1224947"/>
    <lineage>
        <taxon>Bacteria</taxon>
        <taxon>Pseudomonadati</taxon>
        <taxon>Bacteroidota</taxon>
        <taxon>Flavobacteriia</taxon>
        <taxon>Flavobacteriales</taxon>
        <taxon>Flavobacteriaceae</taxon>
        <taxon>Pustulibacterium</taxon>
    </lineage>
</organism>
<keyword evidence="3" id="KW-1185">Reference proteome</keyword>
<dbReference type="OrthoDB" id="1048788at2"/>
<dbReference type="AlphaFoldDB" id="A0A1I7G524"/>
<dbReference type="Proteomes" id="UP000199138">
    <property type="component" value="Unassembled WGS sequence"/>
</dbReference>
<keyword evidence="1" id="KW-0472">Membrane</keyword>
<dbReference type="STRING" id="1224947.SAMN05216480_103187"/>
<reference evidence="2 3" key="1">
    <citation type="submission" date="2016-10" db="EMBL/GenBank/DDBJ databases">
        <authorList>
            <person name="de Groot N.N."/>
        </authorList>
    </citation>
    <scope>NUCLEOTIDE SEQUENCE [LARGE SCALE GENOMIC DNA]</scope>
    <source>
        <strain evidence="2 3">CGMCC 1.12333</strain>
    </source>
</reference>
<feature type="transmembrane region" description="Helical" evidence="1">
    <location>
        <begin position="91"/>
        <end position="111"/>
    </location>
</feature>
<accession>A0A1I7G524</accession>
<protein>
    <recommendedName>
        <fullName evidence="4">Amino acid permease</fullName>
    </recommendedName>
</protein>
<sequence>MSKKLKTFLALSIFPQIFIVKWLGKYPEFIETYYSNGFYQFTSKIFRYVFGWLPFSVGDIFYTLLGILILRFLILKGKLFIQSTREFFREIFMVLSIAYAVFHISWALNYYRLPLHKSLHLENEYTTEELEDFTERLIEKSNTIHFEITQNDSVKVDMPYTKSEIFKMTQNGYDHLAEKYPQFTYHPKSIKKSLYSTGLTYMGYSGYLNPFTGEAQVNGLIYNFKFPTTSCHEIAHQLGYSAENEANFIGYLAAVHNDDIYFKYSAYIFVLRYCLGEMKRRYPEKFEEYNIKINYGILLNYMEVAEFWAQYQNKAEPVFKSSYNTFLKANKQKEGIKSYNYVVSLLVNYYKNRAL</sequence>
<evidence type="ECO:0008006" key="4">
    <source>
        <dbReference type="Google" id="ProtNLM"/>
    </source>
</evidence>
<dbReference type="EMBL" id="FPBK01000003">
    <property type="protein sequence ID" value="SFU43557.1"/>
    <property type="molecule type" value="Genomic_DNA"/>
</dbReference>
<keyword evidence="1" id="KW-0812">Transmembrane</keyword>
<dbReference type="Pfam" id="PF12725">
    <property type="entry name" value="DUF3810"/>
    <property type="match status" value="1"/>
</dbReference>
<name>A0A1I7G524_9FLAO</name>
<dbReference type="RefSeq" id="WP_093024395.1">
    <property type="nucleotide sequence ID" value="NZ_FPBK01000003.1"/>
</dbReference>
<evidence type="ECO:0000313" key="2">
    <source>
        <dbReference type="EMBL" id="SFU43557.1"/>
    </source>
</evidence>
<evidence type="ECO:0000256" key="1">
    <source>
        <dbReference type="SAM" id="Phobius"/>
    </source>
</evidence>
<feature type="transmembrane region" description="Helical" evidence="1">
    <location>
        <begin position="45"/>
        <end position="70"/>
    </location>
</feature>
<evidence type="ECO:0000313" key="3">
    <source>
        <dbReference type="Proteomes" id="UP000199138"/>
    </source>
</evidence>